<feature type="domain" description="Carrier" evidence="7">
    <location>
        <begin position="1628"/>
        <end position="1702"/>
    </location>
</feature>
<gene>
    <name evidence="9" type="ORF">DVK44_01560</name>
</gene>
<dbReference type="InterPro" id="IPR025110">
    <property type="entry name" value="AMP-bd_C"/>
</dbReference>
<evidence type="ECO:0000256" key="6">
    <source>
        <dbReference type="SAM" id="MobiDB-lite"/>
    </source>
</evidence>
<evidence type="ECO:0000313" key="9">
    <source>
        <dbReference type="EMBL" id="AXG76572.1"/>
    </source>
</evidence>
<dbReference type="Pfam" id="PF00501">
    <property type="entry name" value="AMP-binding"/>
    <property type="match status" value="2"/>
</dbReference>
<dbReference type="GO" id="GO:0006633">
    <property type="term" value="P:fatty acid biosynthetic process"/>
    <property type="evidence" value="ECO:0007669"/>
    <property type="project" value="InterPro"/>
</dbReference>
<feature type="region of interest" description="Disordered" evidence="6">
    <location>
        <begin position="1703"/>
        <end position="1722"/>
    </location>
</feature>
<dbReference type="Gene3D" id="3.30.300.30">
    <property type="match status" value="2"/>
</dbReference>
<keyword evidence="3" id="KW-0597">Phosphoprotein</keyword>
<feature type="compositionally biased region" description="Basic and acidic residues" evidence="6">
    <location>
        <begin position="1607"/>
        <end position="1624"/>
    </location>
</feature>
<dbReference type="Pfam" id="PF00668">
    <property type="entry name" value="Condensation"/>
    <property type="match status" value="1"/>
</dbReference>
<dbReference type="PANTHER" id="PTHR45527:SF1">
    <property type="entry name" value="FATTY ACID SYNTHASE"/>
    <property type="match status" value="1"/>
</dbReference>
<evidence type="ECO:0000256" key="5">
    <source>
        <dbReference type="ARBA" id="ARBA00023315"/>
    </source>
</evidence>
<dbReference type="PROSITE" id="PS50075">
    <property type="entry name" value="CARRIER"/>
    <property type="match status" value="2"/>
</dbReference>
<dbReference type="Pfam" id="PF13193">
    <property type="entry name" value="AMP-binding_C"/>
    <property type="match status" value="2"/>
</dbReference>
<feature type="domain" description="Carrier" evidence="7">
    <location>
        <begin position="2822"/>
        <end position="2897"/>
    </location>
</feature>
<dbReference type="GO" id="GO:0044550">
    <property type="term" value="P:secondary metabolite biosynthetic process"/>
    <property type="evidence" value="ECO:0007669"/>
    <property type="project" value="TreeGrafter"/>
</dbReference>
<dbReference type="Pfam" id="PF00109">
    <property type="entry name" value="ketoacyl-synt"/>
    <property type="match status" value="1"/>
</dbReference>
<dbReference type="PROSITE" id="PS00012">
    <property type="entry name" value="PHOSPHOPANTETHEINE"/>
    <property type="match status" value="1"/>
</dbReference>
<dbReference type="GO" id="GO:0043041">
    <property type="term" value="P:amino acid activation for nonribosomal peptide biosynthetic process"/>
    <property type="evidence" value="ECO:0007669"/>
    <property type="project" value="TreeGrafter"/>
</dbReference>
<accession>A0A345HIP8</accession>
<dbReference type="InterPro" id="IPR032821">
    <property type="entry name" value="PKS_assoc"/>
</dbReference>
<dbReference type="PROSITE" id="PS00455">
    <property type="entry name" value="AMP_BINDING"/>
    <property type="match status" value="1"/>
</dbReference>
<dbReference type="Gene3D" id="3.30.559.10">
    <property type="entry name" value="Chloramphenicol acetyltransferase-like domain"/>
    <property type="match status" value="1"/>
</dbReference>
<dbReference type="PROSITE" id="PS52004">
    <property type="entry name" value="KS3_2"/>
    <property type="match status" value="1"/>
</dbReference>
<dbReference type="SUPFAM" id="SSF53474">
    <property type="entry name" value="alpha/beta-Hydrolases"/>
    <property type="match status" value="1"/>
</dbReference>
<dbReference type="CDD" id="cd00833">
    <property type="entry name" value="PKS"/>
    <property type="match status" value="1"/>
</dbReference>
<dbReference type="SUPFAM" id="SSF51735">
    <property type="entry name" value="NAD(P)-binding Rossmann-fold domains"/>
    <property type="match status" value="2"/>
</dbReference>
<dbReference type="InterPro" id="IPR057326">
    <property type="entry name" value="KR_dom"/>
</dbReference>
<dbReference type="Gene3D" id="3.40.47.10">
    <property type="match status" value="1"/>
</dbReference>
<dbReference type="Pfam" id="PF00550">
    <property type="entry name" value="PP-binding"/>
    <property type="match status" value="2"/>
</dbReference>
<name>A0A345HIP8_9ACTN</name>
<evidence type="ECO:0000256" key="4">
    <source>
        <dbReference type="ARBA" id="ARBA00022679"/>
    </source>
</evidence>
<dbReference type="PANTHER" id="PTHR45527">
    <property type="entry name" value="NONRIBOSOMAL PEPTIDE SYNTHETASE"/>
    <property type="match status" value="1"/>
</dbReference>
<dbReference type="InterPro" id="IPR000873">
    <property type="entry name" value="AMP-dep_synth/lig_dom"/>
</dbReference>
<dbReference type="SUPFAM" id="SSF56801">
    <property type="entry name" value="Acetyl-CoA synthetase-like"/>
    <property type="match status" value="2"/>
</dbReference>
<dbReference type="InterPro" id="IPR020806">
    <property type="entry name" value="PKS_PP-bd"/>
</dbReference>
<dbReference type="InterPro" id="IPR020841">
    <property type="entry name" value="PKS_Beta-ketoAc_synthase_dom"/>
</dbReference>
<dbReference type="InterPro" id="IPR018201">
    <property type="entry name" value="Ketoacyl_synth_AS"/>
</dbReference>
<dbReference type="Gene3D" id="3.40.50.720">
    <property type="entry name" value="NAD(P)-binding Rossmann-like Domain"/>
    <property type="match status" value="1"/>
</dbReference>
<evidence type="ECO:0000259" key="7">
    <source>
        <dbReference type="PROSITE" id="PS50075"/>
    </source>
</evidence>
<dbReference type="InterPro" id="IPR014031">
    <property type="entry name" value="Ketoacyl_synth_C"/>
</dbReference>
<sequence>MTSAVTAPDGAPDRTTTTGGLAAAVLARARRHPAAVAVTDGEQTLTYAELADASGAVARALHGAGIRPGEAVAVCLPRSWRLVCAMLGLLRLGAVVVPLDAQSPPERRGHILADSGAVALIHGDGTPGLPEGLPGGVRPLDVTVLLGAGPADGREPPAPAPLPAVPATAPPVSFVFYTSGTTGRPKGVEVRDAGVLRLARPGYLDLPEGARYSCLANPAFDALSFEVWVPLLTGGRCVILPDETVQTPHLLAAALRRERVDTVFITVALFNAVVIAVPDCFAGAGQVLVGGEQLNARLIRRWYRDNPTSRTRLHNVYGPTETTTFALCHPVPRDFTGDVVPIGRPLPETGTLLLVDGGRPAAPGEVAELLLSGAGLAAGYRGLPEETGRAFVTLPRPDGDGGDRYYRTGDLVRGDTDGRITYVGRADRQVKVRGFRIEPGELEQRIVAHPAVRQAYVCTRRDPADGGNELLAHVVLGADLSFEEFDRHLAAGLPAYMRPHRVHLVESLPLNANGKVDEAALLRWDLPPWRGTAPGPGPDAVTPWQREVLELAGEVLGVPGLRLGDRWTANGGDSLKALRLRFEVRRRWGREVPQTLVLGEDFAALAAAIGPDGRAGADTVSPYPAVPAPTGARSGPTTSEQQRLWLLQQRDPRSTAYNVPLAFRLRGTVDTAALRHALRRLVARHPALRTSYEATPDGLRQVVAEPYDPWTERALPGPGDTGTDDGALALAAELGSVPFDLTDPRLLEACWLPSDDGGVLLLRLHHIAVDGWSLNVLFRSLSEDYAAASAGAPPPGTGSADSAPTPLDHAVWQAEWFTRPGYLAQRAALRTHHAGSAEAGEPLEPAGSGAAVRPDARGRLLHTSLDRGRRAVLDRLGAELGLTRFQLLLAVFSWSLYGVTGRARPRIAGPVANRPVEDFADSVGMFANTVLLPQSPVPEEDLRTLLRRQGDEVRAVLDLQDVALADALADRAFPTEGGPFDFLFVLENTDFSALSLPGCDSRPLWPAPAHAKCPLTLSVVEREEGFDCLWEYDADSFEAPEVRAMDGLFRQALDRLAESAGETDEGVGEEAGGHVGQAGGPVTLADLVGPYRRSLDEPGRALPAPPGFATVAEGFARQVRLRPDAIALVSAGREVSYGELDALADALARELWARHPLPPGDDPTGCVALHFEPSVEHVVALLACARLNLTVVPLDPAYPPALLRQIMDQVDPLCVLLAADSEGAFDAVDPGGPLPRLTVTAELSPEPASGPPPEPPRDLPPYAGRPLYTLFTSGSTGTPKGVRVPDRTLCDLLRWQSGPGGLPDGAVTAQFSALSFDVSFQEIFSALCGGGTLHLARPGLRQDVPALLAHLEVSGAERVFMPYVALQLLAEYGVRLGRYPSRLRDVVTAGEQLVCTDAIRRWFAGLSGARLFNHYGPTETHVVSALCLDGDPALWPARPAIGRPVAGAWLRVVDEADRPVPPGCPGRLLIGGPMAAPCYTGDPALNERHFVELPGLGVFYRSGDRARFDRQGLLHCLGRDDQQIKLSGHRLELGQVEAALLRHPALVNAVVVRDDERLTACVECRAGEPVPTTAELAGHLAPLLPAYVRIDRFRRLAALPRTPSGKLDRRAALHAPGEELDRGQRPGPELSAREARLSALFEEVLGRPIGRDQRFFDAGASSLDLMRFHLRCTAELDLPLTIPDLFEHVTVRRLARFLDASDPAVRDDRAPGGTGSGGPADEPVAVVGMAVRLPGATDLAGFWAMVNGNGRGIEHFDAADGLVGARSMMDGPLAFDPRRFGIGPAEARLMDPQQRHLMMSCAEALAHAGIADPDGRGVGLVAGCGENTYFQSMLREADPERLPDRFQLALHHDKDFLATKTAYHLGLTGPAFTVQAACASSLVAVHVAAGMLRQGDAEVMLAGGVLVDTTLSDGYAYRPQHILSPDGYCRPFSDDSDGTIGASGVGVVVLKPLSAARRDGDTVYAVITGSALNNDGSAKIGYSAPSLPGQREVIRTALRRSGRSAAELGYVEAHGTGTRLGDPVEVGALRQAFGLESGDGDPGSGGDDRNGGGDGGCALSSVKSQIGHLGAAAGVVGLVRAALAVHHGVIPPNVGFRQPNPRIGADAAPFRFPAEAAPWPAGRDRVAAVSSFGIGGTNAHLILEAADLTSPVGPSASSNCLLLSGDSEVALRADAARVADYLAARPQAYGQVLRHLQAGRPAGRLRMGAVCADAADAVAWLRTAAGAETAEARNGVAAVEVVPGEEIRPAGDRSAAALTAAWLAGERIGWPEGPAQAPWDFPPPAFELADYDFERAAPGAAEERTVRLPESDWLHQPHWVRRGRATAVPRVSGVPGSPGPLVVLTASEPLGREATRLLEAVSGRVVRVVAAGAFARLADGTYEVDPADPASLRQLLDALAGAPDGAAAEARIDWLHALPLAINGPVGEDTLDRAHWACVDTPAALLSAVAGMDRPPRLRPWWLSYGAQPVEGFVDRPEAGLLAGVCEVAPQERGVEGHWLDLPGADPAEWAAPLSALLAETSAGSGASADGVLSLPRRLALRQGFWWQQALLPVAASPSAGLPPDLPPLLDKGGVHLLLGGTGGIGAALAARLLEGTDHRVVLLARHPRVPAALSRWADRIELVDADLAETSMDRIHARIARIAPRLDSVIHTAGTASGGLITHRDPGKMRRATAGKARGALLTERLIESHRPSVVVYCSSMSAQFGGVGQLDYAAANGLLDGFARRRPGAAETTLRIGVDWDIWREVGMARHALRTDARHQEHLAVGLEVAEGQRVFDRALRLQLPQLLVSTTAVERARDFYAPPATTPDTTATAAVTAASTEQQLVEQLTEWLRDWLGLDRLDPDASLYELGADSLTLLDLIGEVKRLFGVDIELSQLNHRASLADVLARLDEETRPAAGVRSATGDPVELEIWQEGEGDGRDVLCLVHPVGGDIQAYRTLVSALDPRLTVCLIADPALRLPGLPAWSLAERARRYHAAFAARFPAGQWRRRLAGWSFGGWAALGMAAEAEAADEPVAGLYLLDPPPPDAGEVFRTYDERGLEAVFAHELNNASAGTGTGADAGRGAGPEARAYAERLAHCCRANVAAMAAYELPRLSRTPSRLWLANTPVDGLPPTGTPDELRRQWQAWLPDLTDCQYLDTTHYGVLGPPHVAKVARTVNST</sequence>
<keyword evidence="2" id="KW-0596">Phosphopantetheine</keyword>
<organism evidence="9 10">
    <name type="scientific">Streptomyces paludis</name>
    <dbReference type="NCBI Taxonomy" id="2282738"/>
    <lineage>
        <taxon>Bacteria</taxon>
        <taxon>Bacillati</taxon>
        <taxon>Actinomycetota</taxon>
        <taxon>Actinomycetes</taxon>
        <taxon>Kitasatosporales</taxon>
        <taxon>Streptomycetaceae</taxon>
        <taxon>Streptomyces</taxon>
    </lineage>
</organism>
<dbReference type="Pfam" id="PF16197">
    <property type="entry name" value="KAsynt_C_assoc"/>
    <property type="match status" value="1"/>
</dbReference>
<dbReference type="SMART" id="SM00825">
    <property type="entry name" value="PKS_KS"/>
    <property type="match status" value="1"/>
</dbReference>
<dbReference type="InterPro" id="IPR020845">
    <property type="entry name" value="AMP-binding_CS"/>
</dbReference>
<proteinExistence type="predicted"/>
<dbReference type="Pfam" id="PF08659">
    <property type="entry name" value="KR"/>
    <property type="match status" value="1"/>
</dbReference>
<dbReference type="GO" id="GO:0004315">
    <property type="term" value="F:3-oxoacyl-[acyl-carrier-protein] synthase activity"/>
    <property type="evidence" value="ECO:0007669"/>
    <property type="project" value="InterPro"/>
</dbReference>
<dbReference type="InterPro" id="IPR009081">
    <property type="entry name" value="PP-bd_ACP"/>
</dbReference>
<dbReference type="Pfam" id="PF00975">
    <property type="entry name" value="Thioesterase"/>
    <property type="match status" value="1"/>
</dbReference>
<dbReference type="InterPro" id="IPR010071">
    <property type="entry name" value="AA_adenyl_dom"/>
</dbReference>
<dbReference type="RefSeq" id="WP_114657950.1">
    <property type="nucleotide sequence ID" value="NZ_CP031194.1"/>
</dbReference>
<dbReference type="GO" id="GO:0005737">
    <property type="term" value="C:cytoplasm"/>
    <property type="evidence" value="ECO:0007669"/>
    <property type="project" value="TreeGrafter"/>
</dbReference>
<dbReference type="InterPro" id="IPR042099">
    <property type="entry name" value="ANL_N_sf"/>
</dbReference>
<dbReference type="SUPFAM" id="SSF53901">
    <property type="entry name" value="Thiolase-like"/>
    <property type="match status" value="1"/>
</dbReference>
<dbReference type="Gene3D" id="3.30.559.30">
    <property type="entry name" value="Nonribosomal peptide synthetase, condensation domain"/>
    <property type="match status" value="1"/>
</dbReference>
<dbReference type="Pfam" id="PF02801">
    <property type="entry name" value="Ketoacyl-synt_C"/>
    <property type="match status" value="1"/>
</dbReference>
<dbReference type="GO" id="GO:0031177">
    <property type="term" value="F:phosphopantetheine binding"/>
    <property type="evidence" value="ECO:0007669"/>
    <property type="project" value="InterPro"/>
</dbReference>
<dbReference type="InterPro" id="IPR036291">
    <property type="entry name" value="NAD(P)-bd_dom_sf"/>
</dbReference>
<keyword evidence="5" id="KW-0012">Acyltransferase</keyword>
<dbReference type="EMBL" id="CP031194">
    <property type="protein sequence ID" value="AXG76572.1"/>
    <property type="molecule type" value="Genomic_DNA"/>
</dbReference>
<dbReference type="NCBIfam" id="TIGR01733">
    <property type="entry name" value="AA-adenyl-dom"/>
    <property type="match status" value="1"/>
</dbReference>
<keyword evidence="4" id="KW-0808">Transferase</keyword>
<dbReference type="SUPFAM" id="SSF52777">
    <property type="entry name" value="CoA-dependent acyltransferases"/>
    <property type="match status" value="2"/>
</dbReference>
<evidence type="ECO:0000259" key="8">
    <source>
        <dbReference type="PROSITE" id="PS52004"/>
    </source>
</evidence>
<dbReference type="Gene3D" id="3.40.50.12780">
    <property type="entry name" value="N-terminal domain of ligase-like"/>
    <property type="match status" value="1"/>
</dbReference>
<dbReference type="PROSITE" id="PS00606">
    <property type="entry name" value="KS3_1"/>
    <property type="match status" value="1"/>
</dbReference>
<dbReference type="SUPFAM" id="SSF47336">
    <property type="entry name" value="ACP-like"/>
    <property type="match status" value="3"/>
</dbReference>
<protein>
    <submittedName>
        <fullName evidence="9">Amino acid adenylation domain-containing protein</fullName>
    </submittedName>
</protein>
<dbReference type="OrthoDB" id="9030879at2"/>
<comment type="cofactor">
    <cofactor evidence="1">
        <name>pantetheine 4'-phosphate</name>
        <dbReference type="ChEBI" id="CHEBI:47942"/>
    </cofactor>
</comment>
<dbReference type="InterPro" id="IPR001031">
    <property type="entry name" value="Thioesterase"/>
</dbReference>
<dbReference type="InterPro" id="IPR014030">
    <property type="entry name" value="Ketoacyl_synth_N"/>
</dbReference>
<dbReference type="KEGG" id="spad:DVK44_01560"/>
<dbReference type="SMART" id="SM00822">
    <property type="entry name" value="PKS_KR"/>
    <property type="match status" value="1"/>
</dbReference>
<dbReference type="Gene3D" id="1.10.1200.10">
    <property type="entry name" value="ACP-like"/>
    <property type="match status" value="3"/>
</dbReference>
<evidence type="ECO:0000256" key="3">
    <source>
        <dbReference type="ARBA" id="ARBA00022553"/>
    </source>
</evidence>
<dbReference type="InterPro" id="IPR016039">
    <property type="entry name" value="Thiolase-like"/>
</dbReference>
<feature type="region of interest" description="Disordered" evidence="6">
    <location>
        <begin position="1242"/>
        <end position="1261"/>
    </location>
</feature>
<dbReference type="Gene3D" id="2.30.38.10">
    <property type="entry name" value="Luciferase, Domain 3"/>
    <property type="match status" value="1"/>
</dbReference>
<evidence type="ECO:0000256" key="1">
    <source>
        <dbReference type="ARBA" id="ARBA00001957"/>
    </source>
</evidence>
<dbReference type="Gene3D" id="3.40.50.980">
    <property type="match status" value="2"/>
</dbReference>
<evidence type="ECO:0000256" key="2">
    <source>
        <dbReference type="ARBA" id="ARBA00022450"/>
    </source>
</evidence>
<dbReference type="InterPro" id="IPR045851">
    <property type="entry name" value="AMP-bd_C_sf"/>
</dbReference>
<dbReference type="SMART" id="SM00823">
    <property type="entry name" value="PKS_PP"/>
    <property type="match status" value="3"/>
</dbReference>
<dbReference type="InterPro" id="IPR036736">
    <property type="entry name" value="ACP-like_sf"/>
</dbReference>
<dbReference type="InterPro" id="IPR006162">
    <property type="entry name" value="Ppantetheine_attach_site"/>
</dbReference>
<evidence type="ECO:0000313" key="10">
    <source>
        <dbReference type="Proteomes" id="UP000253868"/>
    </source>
</evidence>
<feature type="region of interest" description="Disordered" evidence="6">
    <location>
        <begin position="2034"/>
        <end position="2056"/>
    </location>
</feature>
<feature type="domain" description="Ketosynthase family 3 (KS3)" evidence="8">
    <location>
        <begin position="1721"/>
        <end position="2145"/>
    </location>
</feature>
<dbReference type="InterPro" id="IPR013968">
    <property type="entry name" value="PKS_KR"/>
</dbReference>
<dbReference type="InterPro" id="IPR029058">
    <property type="entry name" value="AB_hydrolase_fold"/>
</dbReference>
<feature type="region of interest" description="Disordered" evidence="6">
    <location>
        <begin position="1607"/>
        <end position="1631"/>
    </location>
</feature>
<dbReference type="Gene3D" id="3.40.50.1820">
    <property type="entry name" value="alpha/beta hydrolase"/>
    <property type="match status" value="1"/>
</dbReference>
<dbReference type="Proteomes" id="UP000253868">
    <property type="component" value="Chromosome"/>
</dbReference>
<keyword evidence="10" id="KW-1185">Reference proteome</keyword>
<dbReference type="InterPro" id="IPR023213">
    <property type="entry name" value="CAT-like_dom_sf"/>
</dbReference>
<dbReference type="GO" id="GO:0017000">
    <property type="term" value="P:antibiotic biosynthetic process"/>
    <property type="evidence" value="ECO:0007669"/>
    <property type="project" value="UniProtKB-ARBA"/>
</dbReference>
<reference evidence="10" key="1">
    <citation type="submission" date="2018-07" db="EMBL/GenBank/DDBJ databases">
        <authorList>
            <person name="Zhao J."/>
        </authorList>
    </citation>
    <scope>NUCLEOTIDE SEQUENCE [LARGE SCALE GENOMIC DNA]</scope>
    <source>
        <strain evidence="10">GSSD-12</strain>
    </source>
</reference>
<dbReference type="InterPro" id="IPR001242">
    <property type="entry name" value="Condensation_dom"/>
</dbReference>